<sequence>MQDVNLNIRISPDLKRVLADVSKQQGLPVSLVVRKLIEQFISDNAQIDIFKQRGSKK</sequence>
<accession>A0AAU8B4Y9</accession>
<reference evidence="2" key="1">
    <citation type="submission" date="2024-03" db="EMBL/GenBank/DDBJ databases">
        <title>Diverse circular DNA viruses in blood, oral, and fecal samples of captive lemurs.</title>
        <authorList>
            <person name="Paietta E.N."/>
            <person name="Kraberger S."/>
            <person name="Lund M.C."/>
            <person name="Custer J.M."/>
            <person name="Vargas K.M."/>
            <person name="Ehmke E.E."/>
            <person name="Yoder A.D."/>
            <person name="Varsani A."/>
        </authorList>
    </citation>
    <scope>NUCLEOTIDE SEQUENCE</scope>
    <source>
        <strain evidence="2">Duke_25SF_72</strain>
    </source>
</reference>
<name>A0AAU8B4Y9_9VIRU</name>
<evidence type="ECO:0000259" key="1">
    <source>
        <dbReference type="Pfam" id="PF19839"/>
    </source>
</evidence>
<dbReference type="InterPro" id="IPR045559">
    <property type="entry name" value="RHH_9"/>
</dbReference>
<feature type="domain" description="Ribbon-helix-helix protein RHH" evidence="1">
    <location>
        <begin position="6"/>
        <end position="45"/>
    </location>
</feature>
<dbReference type="Pfam" id="PF19839">
    <property type="entry name" value="RHH_9"/>
    <property type="match status" value="1"/>
</dbReference>
<protein>
    <recommendedName>
        <fullName evidence="1">Ribbon-helix-helix protein RHH domain-containing protein</fullName>
    </recommendedName>
</protein>
<proteinExistence type="predicted"/>
<organism evidence="2">
    <name type="scientific">Dulem virus 58</name>
    <dbReference type="NCBI Taxonomy" id="3145769"/>
    <lineage>
        <taxon>Viruses</taxon>
        <taxon>Monodnaviria</taxon>
        <taxon>Loebvirae</taxon>
        <taxon>Hofneiviricota</taxon>
        <taxon>Faserviricetes</taxon>
        <taxon>Tubulavirales</taxon>
        <taxon>Inoviridae</taxon>
        <taxon>Inovirus</taxon>
    </lineage>
</organism>
<evidence type="ECO:0000313" key="2">
    <source>
        <dbReference type="EMBL" id="XCD06605.1"/>
    </source>
</evidence>
<dbReference type="EMBL" id="PP511691">
    <property type="protein sequence ID" value="XCD06605.1"/>
    <property type="molecule type" value="Genomic_DNA"/>
</dbReference>